<organism evidence="1 2">
    <name type="scientific">Lactiplantibacillus paraplantarum</name>
    <dbReference type="NCBI Taxonomy" id="60520"/>
    <lineage>
        <taxon>Bacteria</taxon>
        <taxon>Bacillati</taxon>
        <taxon>Bacillota</taxon>
        <taxon>Bacilli</taxon>
        <taxon>Lactobacillales</taxon>
        <taxon>Lactobacillaceae</taxon>
        <taxon>Lactiplantibacillus</taxon>
    </lineage>
</organism>
<evidence type="ECO:0000313" key="2">
    <source>
        <dbReference type="Proteomes" id="UP000292648"/>
    </source>
</evidence>
<dbReference type="Pfam" id="PF09711">
    <property type="entry name" value="Cas_Csn2"/>
    <property type="match status" value="1"/>
</dbReference>
<dbReference type="AlphaFoldDB" id="A0A4Q9Y4V6"/>
<protein>
    <submittedName>
        <fullName evidence="1">Type II-A CRISPR-associated protein Csn2</fullName>
    </submittedName>
</protein>
<reference evidence="1 2" key="1">
    <citation type="submission" date="2019-01" db="EMBL/GenBank/DDBJ databases">
        <title>Draft genome sequence of Lactobacillus paraplantarum OSY-TC318, a Producer of the novel lantibiotic Paraplantaracin TC318.</title>
        <authorList>
            <person name="Hussein W.E."/>
            <person name="Huang E."/>
            <person name="Yousef A.E."/>
        </authorList>
    </citation>
    <scope>NUCLEOTIDE SEQUENCE [LARGE SCALE GENOMIC DNA]</scope>
    <source>
        <strain evidence="1 2">OSY-TC318</strain>
    </source>
</reference>
<gene>
    <name evidence="1" type="primary">csn2</name>
    <name evidence="1" type="ORF">EUZ87_04085</name>
</gene>
<dbReference type="Gene3D" id="3.40.50.11940">
    <property type="match status" value="1"/>
</dbReference>
<accession>A0A4Q9Y4V6</accession>
<name>A0A4Q9Y4V6_9LACO</name>
<proteinExistence type="predicted"/>
<dbReference type="NCBIfam" id="TIGR01866">
    <property type="entry name" value="cas_Csn2"/>
    <property type="match status" value="1"/>
</dbReference>
<dbReference type="InterPro" id="IPR038600">
    <property type="entry name" value="Csn2_sf"/>
</dbReference>
<sequence length="222" mass="25867">MKLSYVSHKEIKLGRGQITTLGTCSPVVYTELIQGMQGLNERIRLFDDEYNECAINKAIDWCGDVACRTIEVNQYLTKLERLISEALTDDDRNQIHDCLSELYSAVEQQLFLTNLPLEVTYDFDMKHLLKFAKIHFDEKWQTNPYDIIESILKVHQECDIESCVVLTNVAHYLTASQMYELEDSVVATGQSLLLLEFCRMNQHDYYDVGSFNFIDEDFVDWY</sequence>
<dbReference type="InterPro" id="IPR010146">
    <property type="entry name" value="CRISPR-assoc_prot_Csn2-typ"/>
</dbReference>
<comment type="caution">
    <text evidence="1">The sequence shown here is derived from an EMBL/GenBank/DDBJ whole genome shotgun (WGS) entry which is preliminary data.</text>
</comment>
<evidence type="ECO:0000313" key="1">
    <source>
        <dbReference type="EMBL" id="TBX49314.1"/>
    </source>
</evidence>
<dbReference type="Proteomes" id="UP000292648">
    <property type="component" value="Unassembled WGS sequence"/>
</dbReference>
<dbReference type="CDD" id="cd12218">
    <property type="entry name" value="Csn2"/>
    <property type="match status" value="1"/>
</dbReference>
<dbReference type="EMBL" id="SEHH01000032">
    <property type="protein sequence ID" value="TBX49314.1"/>
    <property type="molecule type" value="Genomic_DNA"/>
</dbReference>